<keyword evidence="7" id="KW-0436">Ligase</keyword>
<feature type="transmembrane region" description="Helical" evidence="5">
    <location>
        <begin position="76"/>
        <end position="98"/>
    </location>
</feature>
<dbReference type="InterPro" id="IPR051533">
    <property type="entry name" value="WaaL-like"/>
</dbReference>
<dbReference type="InterPro" id="IPR007016">
    <property type="entry name" value="O-antigen_ligase-rel_domated"/>
</dbReference>
<comment type="caution">
    <text evidence="7">The sequence shown here is derived from an EMBL/GenBank/DDBJ whole genome shotgun (WGS) entry which is preliminary data.</text>
</comment>
<evidence type="ECO:0000256" key="3">
    <source>
        <dbReference type="ARBA" id="ARBA00022989"/>
    </source>
</evidence>
<evidence type="ECO:0000256" key="2">
    <source>
        <dbReference type="ARBA" id="ARBA00022692"/>
    </source>
</evidence>
<dbReference type="Proteomes" id="UP000292120">
    <property type="component" value="Unassembled WGS sequence"/>
</dbReference>
<dbReference type="OrthoDB" id="7056675at2"/>
<evidence type="ECO:0000313" key="8">
    <source>
        <dbReference type="Proteomes" id="UP000292120"/>
    </source>
</evidence>
<evidence type="ECO:0000313" key="7">
    <source>
        <dbReference type="EMBL" id="TBO28312.1"/>
    </source>
</evidence>
<accession>A0A4Q9GXG4</accession>
<organism evidence="7 8">
    <name type="scientific">Aquabacterium lacunae</name>
    <dbReference type="NCBI Taxonomy" id="2528630"/>
    <lineage>
        <taxon>Bacteria</taxon>
        <taxon>Pseudomonadati</taxon>
        <taxon>Pseudomonadota</taxon>
        <taxon>Betaproteobacteria</taxon>
        <taxon>Burkholderiales</taxon>
        <taxon>Aquabacterium</taxon>
    </lineage>
</organism>
<dbReference type="GO" id="GO:0016020">
    <property type="term" value="C:membrane"/>
    <property type="evidence" value="ECO:0007669"/>
    <property type="project" value="UniProtKB-SubCell"/>
</dbReference>
<feature type="domain" description="O-antigen ligase-related" evidence="6">
    <location>
        <begin position="239"/>
        <end position="397"/>
    </location>
</feature>
<keyword evidence="2 5" id="KW-0812">Transmembrane</keyword>
<keyword evidence="3 5" id="KW-1133">Transmembrane helix</keyword>
<dbReference type="GO" id="GO:0016874">
    <property type="term" value="F:ligase activity"/>
    <property type="evidence" value="ECO:0007669"/>
    <property type="project" value="UniProtKB-KW"/>
</dbReference>
<protein>
    <submittedName>
        <fullName evidence="7">O-antigen ligase family protein</fullName>
    </submittedName>
</protein>
<reference evidence="7 8" key="1">
    <citation type="submission" date="2019-02" db="EMBL/GenBank/DDBJ databases">
        <title>Aquabacterium sp. strain KMB7.</title>
        <authorList>
            <person name="Chen W.-M."/>
        </authorList>
    </citation>
    <scope>NUCLEOTIDE SEQUENCE [LARGE SCALE GENOMIC DNA]</scope>
    <source>
        <strain evidence="7 8">KMB7</strain>
    </source>
</reference>
<name>A0A4Q9GXG4_9BURK</name>
<evidence type="ECO:0000256" key="5">
    <source>
        <dbReference type="SAM" id="Phobius"/>
    </source>
</evidence>
<feature type="transmembrane region" description="Helical" evidence="5">
    <location>
        <begin position="39"/>
        <end position="56"/>
    </location>
</feature>
<keyword evidence="4 5" id="KW-0472">Membrane</keyword>
<gene>
    <name evidence="7" type="ORF">EYS42_15005</name>
</gene>
<feature type="transmembrane region" description="Helical" evidence="5">
    <location>
        <begin position="234"/>
        <end position="249"/>
    </location>
</feature>
<keyword evidence="8" id="KW-1185">Reference proteome</keyword>
<feature type="transmembrane region" description="Helical" evidence="5">
    <location>
        <begin position="208"/>
        <end position="227"/>
    </location>
</feature>
<dbReference type="RefSeq" id="WP_130969009.1">
    <property type="nucleotide sequence ID" value="NZ_SIXI01000007.1"/>
</dbReference>
<dbReference type="PANTHER" id="PTHR37422">
    <property type="entry name" value="TEICHURONIC ACID BIOSYNTHESIS PROTEIN TUAE"/>
    <property type="match status" value="1"/>
</dbReference>
<dbReference type="AlphaFoldDB" id="A0A4Q9GXG4"/>
<evidence type="ECO:0000256" key="1">
    <source>
        <dbReference type="ARBA" id="ARBA00004141"/>
    </source>
</evidence>
<feature type="transmembrane region" description="Helical" evidence="5">
    <location>
        <begin position="255"/>
        <end position="275"/>
    </location>
</feature>
<feature type="transmembrane region" description="Helical" evidence="5">
    <location>
        <begin position="410"/>
        <end position="430"/>
    </location>
</feature>
<dbReference type="EMBL" id="SIXI01000007">
    <property type="protein sequence ID" value="TBO28312.1"/>
    <property type="molecule type" value="Genomic_DNA"/>
</dbReference>
<sequence>MEIYPILLYGSIGAILAFGLIIAALSASRFESHGLSLPIRYALPLIIAALAISVLSSNRDLAEARQLLTTGQVKGIVASNATRIVSLFILVVGLSSICRSLFEETRIDKGGKLLIGSFLAYWVGAVFIPMLFSSHPDPSHEYFYLAILGTALLLQDEAGTKKSLLLIRDALFVFCVFSLVIAAIKPSMALDLEYSQGLIPSLPRFAGLSQHAISMGAFAYVLLAFAIGMPYRKTGVNIIAVFVSVLIIFWSQSKVIWICSLVSFCSYYLTATLAPNIRQALFGGSLNRKFVLNRDLALLVTSVLSAGLIAIFLDTSSILQKFLISDVAGNLSSLTGRDLIWKVALDEWSLSPLFGYGLGVFEIDHRLVIGLPHATHGHNQLIDVLARSGLVGMAGFLLHLFVLARITWSVLPLAPLGYFLLTLLVSLSISEVPFNIARHGASVIPFVSFLLFLRWSIFKVEADLK</sequence>
<feature type="transmembrane region" description="Helical" evidence="5">
    <location>
        <begin position="170"/>
        <end position="188"/>
    </location>
</feature>
<evidence type="ECO:0000259" key="6">
    <source>
        <dbReference type="Pfam" id="PF04932"/>
    </source>
</evidence>
<evidence type="ECO:0000256" key="4">
    <source>
        <dbReference type="ARBA" id="ARBA00023136"/>
    </source>
</evidence>
<dbReference type="PANTHER" id="PTHR37422:SF13">
    <property type="entry name" value="LIPOPOLYSACCHARIDE BIOSYNTHESIS PROTEIN PA4999-RELATED"/>
    <property type="match status" value="1"/>
</dbReference>
<feature type="transmembrane region" description="Helical" evidence="5">
    <location>
        <begin position="436"/>
        <end position="457"/>
    </location>
</feature>
<feature type="transmembrane region" description="Helical" evidence="5">
    <location>
        <begin position="384"/>
        <end position="403"/>
    </location>
</feature>
<feature type="transmembrane region" description="Helical" evidence="5">
    <location>
        <begin position="6"/>
        <end position="27"/>
    </location>
</feature>
<proteinExistence type="predicted"/>
<comment type="subcellular location">
    <subcellularLocation>
        <location evidence="1">Membrane</location>
        <topology evidence="1">Multi-pass membrane protein</topology>
    </subcellularLocation>
</comment>
<feature type="transmembrane region" description="Helical" evidence="5">
    <location>
        <begin position="296"/>
        <end position="313"/>
    </location>
</feature>
<dbReference type="Pfam" id="PF04932">
    <property type="entry name" value="Wzy_C"/>
    <property type="match status" value="1"/>
</dbReference>
<feature type="transmembrane region" description="Helical" evidence="5">
    <location>
        <begin position="110"/>
        <end position="130"/>
    </location>
</feature>